<dbReference type="VEuPathDB" id="FungiDB:MYCFIDRAFT_207355"/>
<reference evidence="1 2" key="1">
    <citation type="journal article" date="2012" name="PLoS Pathog.">
        <title>Diverse lifestyles and strategies of plant pathogenesis encoded in the genomes of eighteen Dothideomycetes fungi.</title>
        <authorList>
            <person name="Ohm R.A."/>
            <person name="Feau N."/>
            <person name="Henrissat B."/>
            <person name="Schoch C.L."/>
            <person name="Horwitz B.A."/>
            <person name="Barry K.W."/>
            <person name="Condon B.J."/>
            <person name="Copeland A.C."/>
            <person name="Dhillon B."/>
            <person name="Glaser F."/>
            <person name="Hesse C.N."/>
            <person name="Kosti I."/>
            <person name="LaButti K."/>
            <person name="Lindquist E.A."/>
            <person name="Lucas S."/>
            <person name="Salamov A.A."/>
            <person name="Bradshaw R.E."/>
            <person name="Ciuffetti L."/>
            <person name="Hamelin R.C."/>
            <person name="Kema G.H.J."/>
            <person name="Lawrence C."/>
            <person name="Scott J.A."/>
            <person name="Spatafora J.W."/>
            <person name="Turgeon B.G."/>
            <person name="de Wit P.J.G.M."/>
            <person name="Zhong S."/>
            <person name="Goodwin S.B."/>
            <person name="Grigoriev I.V."/>
        </authorList>
    </citation>
    <scope>NUCLEOTIDE SEQUENCE [LARGE SCALE GENOMIC DNA]</scope>
    <source>
        <strain evidence="1 2">CIRAD86</strain>
    </source>
</reference>
<evidence type="ECO:0000313" key="2">
    <source>
        <dbReference type="Proteomes" id="UP000016932"/>
    </source>
</evidence>
<sequence>MRGAGGMYKVALLPPVRRVVFGGSSERRFHPARLSTRTTTSRRDGPFSVVVRGGQEAEGEMEAAAGQGRVKRVVEVWREVACEQEQAQGHSSPAAASPPATRELCATCSLLFCLLLAIDASHDSPIQDLFGPDDLSIVLGVGQAQSNMVYRPEAGFDGCGGDADADAGHVKARMLGANRPNLGHRLMQGPELIGRDLHRWPSHSFGFLRDCPHHSC</sequence>
<dbReference type="HOGENOM" id="CLU_1278109_0_0_1"/>
<dbReference type="GeneID" id="19336583"/>
<name>M3B5M1_PSEFD</name>
<evidence type="ECO:0000313" key="1">
    <source>
        <dbReference type="EMBL" id="EME84657.1"/>
    </source>
</evidence>
<protein>
    <submittedName>
        <fullName evidence="1">Uncharacterized protein</fullName>
    </submittedName>
</protein>
<proteinExistence type="predicted"/>
<accession>M3B5M1</accession>
<keyword evidence="2" id="KW-1185">Reference proteome</keyword>
<gene>
    <name evidence="1" type="ORF">MYCFIDRAFT_207355</name>
</gene>
<dbReference type="EMBL" id="KB446557">
    <property type="protein sequence ID" value="EME84657.1"/>
    <property type="molecule type" value="Genomic_DNA"/>
</dbReference>
<dbReference type="KEGG" id="pfj:MYCFIDRAFT_207355"/>
<dbReference type="RefSeq" id="XP_007925281.1">
    <property type="nucleotide sequence ID" value="XM_007927090.1"/>
</dbReference>
<dbReference type="Proteomes" id="UP000016932">
    <property type="component" value="Unassembled WGS sequence"/>
</dbReference>
<dbReference type="AlphaFoldDB" id="M3B5M1"/>
<organism evidence="1 2">
    <name type="scientific">Pseudocercospora fijiensis (strain CIRAD86)</name>
    <name type="common">Black leaf streak disease fungus</name>
    <name type="synonym">Mycosphaerella fijiensis</name>
    <dbReference type="NCBI Taxonomy" id="383855"/>
    <lineage>
        <taxon>Eukaryota</taxon>
        <taxon>Fungi</taxon>
        <taxon>Dikarya</taxon>
        <taxon>Ascomycota</taxon>
        <taxon>Pezizomycotina</taxon>
        <taxon>Dothideomycetes</taxon>
        <taxon>Dothideomycetidae</taxon>
        <taxon>Mycosphaerellales</taxon>
        <taxon>Mycosphaerellaceae</taxon>
        <taxon>Pseudocercospora</taxon>
    </lineage>
</organism>